<keyword evidence="2" id="KW-0964">Secreted</keyword>
<dbReference type="FunFam" id="3.10.250.10:FF:000007">
    <property type="entry name" value="Soluble scavenger receptor cysteine-rich domain-containing protein SSC5D"/>
    <property type="match status" value="1"/>
</dbReference>
<dbReference type="Gene3D" id="3.10.250.10">
    <property type="entry name" value="SRCR-like domain"/>
    <property type="match status" value="1"/>
</dbReference>
<dbReference type="SMART" id="SM00202">
    <property type="entry name" value="SR"/>
    <property type="match status" value="1"/>
</dbReference>
<evidence type="ECO:0000313" key="16">
    <source>
        <dbReference type="Proteomes" id="UP000823561"/>
    </source>
</evidence>
<evidence type="ECO:0000256" key="12">
    <source>
        <dbReference type="SAM" id="MobiDB-lite"/>
    </source>
</evidence>
<accession>A0AAV6G3R2</accession>
<keyword evidence="4" id="KW-0677">Repeat</keyword>
<dbReference type="Proteomes" id="UP000823561">
    <property type="component" value="Chromosome 15"/>
</dbReference>
<reference evidence="15" key="1">
    <citation type="submission" date="2020-10" db="EMBL/GenBank/DDBJ databases">
        <title>Chromosome-scale genome assembly of the Allis shad, Alosa alosa.</title>
        <authorList>
            <person name="Margot Z."/>
            <person name="Christophe K."/>
            <person name="Cabau C."/>
            <person name="Louis A."/>
            <person name="Berthelot C."/>
            <person name="Parey E."/>
            <person name="Roest Crollius H."/>
            <person name="Montfort J."/>
            <person name="Robinson-Rechavi M."/>
            <person name="Bucao C."/>
            <person name="Bouchez O."/>
            <person name="Gislard M."/>
            <person name="Lluch J."/>
            <person name="Milhes M."/>
            <person name="Lampietro C."/>
            <person name="Lopez Roques C."/>
            <person name="Donnadieu C."/>
            <person name="Braasch I."/>
            <person name="Desvignes T."/>
            <person name="Postlethwait J."/>
            <person name="Bobe J."/>
            <person name="Guiguen Y."/>
        </authorList>
    </citation>
    <scope>NUCLEOTIDE SEQUENCE</scope>
    <source>
        <strain evidence="15">M-15738</strain>
        <tissue evidence="15">Blood</tissue>
    </source>
</reference>
<keyword evidence="13" id="KW-0812">Transmembrane</keyword>
<feature type="region of interest" description="Disordered" evidence="12">
    <location>
        <begin position="232"/>
        <end position="255"/>
    </location>
</feature>
<keyword evidence="6" id="KW-0675">Receptor</keyword>
<evidence type="ECO:0000313" key="15">
    <source>
        <dbReference type="EMBL" id="KAG5269733.1"/>
    </source>
</evidence>
<comment type="caution">
    <text evidence="11">Lacks conserved residue(s) required for the propagation of feature annotation.</text>
</comment>
<evidence type="ECO:0000256" key="11">
    <source>
        <dbReference type="PROSITE-ProRule" id="PRU00196"/>
    </source>
</evidence>
<keyword evidence="3" id="KW-0732">Signal</keyword>
<comment type="function">
    <text evidence="8">Binds to extracellular matrix proteins. Binds to pathogen-associated molecular patterns (PAMPs) present on the cell walls of Gram-positive and Gram-negative bacteria and fungi, behaving as a pattern recognition receptor (PRR). Induces bacterial and fungal aggregation and subsequent inhibition of PAMP-induced cytokine release. Does not possess intrinsic bactericidal activity. May play a role in the innate defense and homeostasis of certain epithelial surfaces.</text>
</comment>
<evidence type="ECO:0000256" key="3">
    <source>
        <dbReference type="ARBA" id="ARBA00022729"/>
    </source>
</evidence>
<organism evidence="15 16">
    <name type="scientific">Alosa alosa</name>
    <name type="common">allis shad</name>
    <dbReference type="NCBI Taxonomy" id="278164"/>
    <lineage>
        <taxon>Eukaryota</taxon>
        <taxon>Metazoa</taxon>
        <taxon>Chordata</taxon>
        <taxon>Craniata</taxon>
        <taxon>Vertebrata</taxon>
        <taxon>Euteleostomi</taxon>
        <taxon>Actinopterygii</taxon>
        <taxon>Neopterygii</taxon>
        <taxon>Teleostei</taxon>
        <taxon>Clupei</taxon>
        <taxon>Clupeiformes</taxon>
        <taxon>Clupeoidei</taxon>
        <taxon>Clupeidae</taxon>
        <taxon>Alosa</taxon>
    </lineage>
</organism>
<dbReference type="PANTHER" id="PTHR19331">
    <property type="entry name" value="SCAVENGER RECEPTOR DOMAIN-CONTAINING"/>
    <property type="match status" value="1"/>
</dbReference>
<proteinExistence type="predicted"/>
<evidence type="ECO:0000256" key="9">
    <source>
        <dbReference type="ARBA" id="ARBA00064153"/>
    </source>
</evidence>
<dbReference type="EMBL" id="JADWDJ010000015">
    <property type="protein sequence ID" value="KAG5269733.1"/>
    <property type="molecule type" value="Genomic_DNA"/>
</dbReference>
<dbReference type="Pfam" id="PF00530">
    <property type="entry name" value="SRCR"/>
    <property type="match status" value="1"/>
</dbReference>
<keyword evidence="13" id="KW-0472">Membrane</keyword>
<dbReference type="InterPro" id="IPR001190">
    <property type="entry name" value="SRCR"/>
</dbReference>
<evidence type="ECO:0000256" key="7">
    <source>
        <dbReference type="ARBA" id="ARBA00023180"/>
    </source>
</evidence>
<evidence type="ECO:0000256" key="10">
    <source>
        <dbReference type="ARBA" id="ARBA00069168"/>
    </source>
</evidence>
<keyword evidence="7" id="KW-0325">Glycoprotein</keyword>
<gene>
    <name evidence="15" type="ORF">AALO_G00205490</name>
</gene>
<feature type="transmembrane region" description="Helical" evidence="13">
    <location>
        <begin position="150"/>
        <end position="172"/>
    </location>
</feature>
<evidence type="ECO:0000256" key="13">
    <source>
        <dbReference type="SAM" id="Phobius"/>
    </source>
</evidence>
<dbReference type="PROSITE" id="PS50287">
    <property type="entry name" value="SRCR_2"/>
    <property type="match status" value="1"/>
</dbReference>
<dbReference type="AlphaFoldDB" id="A0AAV6G3R2"/>
<keyword evidence="13" id="KW-1133">Transmembrane helix</keyword>
<comment type="caution">
    <text evidence="15">The sequence shown here is derived from an EMBL/GenBank/DDBJ whole genome shotgun (WGS) entry which is preliminary data.</text>
</comment>
<dbReference type="InterPro" id="IPR036772">
    <property type="entry name" value="SRCR-like_dom_sf"/>
</dbReference>
<evidence type="ECO:0000256" key="1">
    <source>
        <dbReference type="ARBA" id="ARBA00004613"/>
    </source>
</evidence>
<dbReference type="PRINTS" id="PR00258">
    <property type="entry name" value="SPERACTRCPTR"/>
</dbReference>
<evidence type="ECO:0000256" key="4">
    <source>
        <dbReference type="ARBA" id="ARBA00022737"/>
    </source>
</evidence>
<feature type="domain" description="SRCR" evidence="14">
    <location>
        <begin position="1"/>
        <end position="91"/>
    </location>
</feature>
<comment type="subunit">
    <text evidence="9">Interacts with LGALS1 and laminin.</text>
</comment>
<feature type="disulfide bond" evidence="11">
    <location>
        <begin position="62"/>
        <end position="72"/>
    </location>
</feature>
<dbReference type="PANTHER" id="PTHR19331:SF22">
    <property type="entry name" value="DELETED IN MALIGNANT BRAIN TUMORS 1 PROTEIN"/>
    <property type="match status" value="1"/>
</dbReference>
<comment type="subcellular location">
    <subcellularLocation>
        <location evidence="1">Secreted</location>
    </subcellularLocation>
</comment>
<keyword evidence="5 11" id="KW-1015">Disulfide bond</keyword>
<keyword evidence="16" id="KW-1185">Reference proteome</keyword>
<evidence type="ECO:0000259" key="14">
    <source>
        <dbReference type="PROSITE" id="PS50287"/>
    </source>
</evidence>
<evidence type="ECO:0000256" key="6">
    <source>
        <dbReference type="ARBA" id="ARBA00023170"/>
    </source>
</evidence>
<evidence type="ECO:0000256" key="5">
    <source>
        <dbReference type="ARBA" id="ARBA00023157"/>
    </source>
</evidence>
<dbReference type="GO" id="GO:0016020">
    <property type="term" value="C:membrane"/>
    <property type="evidence" value="ECO:0007669"/>
    <property type="project" value="InterPro"/>
</dbReference>
<protein>
    <recommendedName>
        <fullName evidence="10">Soluble scavenger receptor cysteine-rich domain-containing protein SSC5D</fullName>
    </recommendedName>
</protein>
<evidence type="ECO:0000256" key="2">
    <source>
        <dbReference type="ARBA" id="ARBA00022525"/>
    </source>
</evidence>
<name>A0AAV6G3R2_9TELE</name>
<sequence>MGPVGAQVEWRCIAPTVCDDGWDMSDAEVVCRQLVCGTAVCAPGSASYGAGTGNILMGDVACSGTEHSLTQCSYNSYPNCSHGQDAGVVCSMEETKRDTWGSALFPIPQVDFIHEGDYYCQYQTRVSSREFTSPQSATVSLSVVASQTPIIASGVILGLFLLLLIPAILYLVKNKCDTHTHTIQMNTVAHSGSPDEDENIYVNTVMPADQRNHDKEDDGDLEDDYVNAEELHGPTATDNDITADQWDCGKEADGDLEEDYVNVEELHGPAAIDND</sequence>
<evidence type="ECO:0000256" key="8">
    <source>
        <dbReference type="ARBA" id="ARBA00058074"/>
    </source>
</evidence>
<dbReference type="SUPFAM" id="SSF56487">
    <property type="entry name" value="SRCR-like"/>
    <property type="match status" value="1"/>
</dbReference>